<sequence length="41" mass="4516">MCTFALLFSGIFEYLMACLSSDSMSFQESEKSTIIILASLS</sequence>
<evidence type="ECO:0000256" key="1">
    <source>
        <dbReference type="SAM" id="SignalP"/>
    </source>
</evidence>
<evidence type="ECO:0000313" key="2">
    <source>
        <dbReference type="Proteomes" id="UP000046393"/>
    </source>
</evidence>
<proteinExistence type="predicted"/>
<dbReference type="Proteomes" id="UP000046393">
    <property type="component" value="Unplaced"/>
</dbReference>
<accession>A0A0N5AES8</accession>
<name>A0A0N5AES8_9BILA</name>
<keyword evidence="1" id="KW-0732">Signal</keyword>
<keyword evidence="2" id="KW-1185">Reference proteome</keyword>
<dbReference type="AlphaFoldDB" id="A0A0N5AES8"/>
<feature type="signal peptide" evidence="1">
    <location>
        <begin position="1"/>
        <end position="17"/>
    </location>
</feature>
<evidence type="ECO:0000313" key="3">
    <source>
        <dbReference type="WBParaSite" id="SMUV_0000274901-mRNA-1"/>
    </source>
</evidence>
<protein>
    <submittedName>
        <fullName evidence="3">Uncharacterized protein</fullName>
    </submittedName>
</protein>
<dbReference type="WBParaSite" id="SMUV_0000274901-mRNA-1">
    <property type="protein sequence ID" value="SMUV_0000274901-mRNA-1"/>
    <property type="gene ID" value="SMUV_0000274901"/>
</dbReference>
<organism evidence="2 3">
    <name type="scientific">Syphacia muris</name>
    <dbReference type="NCBI Taxonomy" id="451379"/>
    <lineage>
        <taxon>Eukaryota</taxon>
        <taxon>Metazoa</taxon>
        <taxon>Ecdysozoa</taxon>
        <taxon>Nematoda</taxon>
        <taxon>Chromadorea</taxon>
        <taxon>Rhabditida</taxon>
        <taxon>Spirurina</taxon>
        <taxon>Oxyuridomorpha</taxon>
        <taxon>Oxyuroidea</taxon>
        <taxon>Oxyuridae</taxon>
        <taxon>Syphacia</taxon>
    </lineage>
</organism>
<reference evidence="3" key="1">
    <citation type="submission" date="2017-02" db="UniProtKB">
        <authorList>
            <consortium name="WormBaseParasite"/>
        </authorList>
    </citation>
    <scope>IDENTIFICATION</scope>
</reference>
<feature type="chain" id="PRO_5005893081" evidence="1">
    <location>
        <begin position="18"/>
        <end position="41"/>
    </location>
</feature>